<sequence>MHLTEREHEQLLIVVAAWLAKERLTKGLRLSYPEAVALITFEVMEKARMGEMTVSDLQEYGKTILTEDDLMEGVSAMMSKINAHATFPDGTKLIVIYDPIKPPKKPELGEHYDPIGD</sequence>
<dbReference type="PANTHER" id="PTHR33569">
    <property type="entry name" value="UREASE"/>
    <property type="match status" value="1"/>
</dbReference>
<reference evidence="5" key="1">
    <citation type="journal article" date="2019" name="Int. J. Syst. Evol. Microbiol.">
        <title>The Global Catalogue of Microorganisms (GCM) 10K type strain sequencing project: providing services to taxonomists for standard genome sequencing and annotation.</title>
        <authorList>
            <consortium name="The Broad Institute Genomics Platform"/>
            <consortium name="The Broad Institute Genome Sequencing Center for Infectious Disease"/>
            <person name="Wu L."/>
            <person name="Ma J."/>
        </authorList>
    </citation>
    <scope>NUCLEOTIDE SEQUENCE [LARGE SCALE GENOMIC DNA]</scope>
    <source>
        <strain evidence="5">TISTR 1535</strain>
    </source>
</reference>
<dbReference type="Pfam" id="PF00547">
    <property type="entry name" value="Urease_gamma"/>
    <property type="match status" value="1"/>
</dbReference>
<dbReference type="Proteomes" id="UP001597502">
    <property type="component" value="Unassembled WGS sequence"/>
</dbReference>
<dbReference type="InterPro" id="IPR050069">
    <property type="entry name" value="Urease_subunit"/>
</dbReference>
<accession>A0ABW5V1H1</accession>
<evidence type="ECO:0000256" key="1">
    <source>
        <dbReference type="ARBA" id="ARBA00022801"/>
    </source>
</evidence>
<dbReference type="NCBIfam" id="TIGR00193">
    <property type="entry name" value="urease_gam"/>
    <property type="match status" value="1"/>
</dbReference>
<dbReference type="RefSeq" id="WP_382390724.1">
    <property type="nucleotide sequence ID" value="NZ_JBHUNA010000003.1"/>
</dbReference>
<comment type="caution">
    <text evidence="4">The sequence shown here is derived from an EMBL/GenBank/DDBJ whole genome shotgun (WGS) entry which is preliminary data.</text>
</comment>
<comment type="catalytic activity">
    <reaction evidence="2 3">
        <text>urea + 2 H2O + H(+) = hydrogencarbonate + 2 NH4(+)</text>
        <dbReference type="Rhea" id="RHEA:20557"/>
        <dbReference type="ChEBI" id="CHEBI:15377"/>
        <dbReference type="ChEBI" id="CHEBI:15378"/>
        <dbReference type="ChEBI" id="CHEBI:16199"/>
        <dbReference type="ChEBI" id="CHEBI:17544"/>
        <dbReference type="ChEBI" id="CHEBI:28938"/>
        <dbReference type="EC" id="3.5.1.5"/>
    </reaction>
</comment>
<dbReference type="EC" id="3.5.1.5" evidence="3"/>
<evidence type="ECO:0000256" key="3">
    <source>
        <dbReference type="RuleBase" id="RU003850"/>
    </source>
</evidence>
<evidence type="ECO:0000256" key="2">
    <source>
        <dbReference type="ARBA" id="ARBA00047778"/>
    </source>
</evidence>
<dbReference type="CDD" id="cd00390">
    <property type="entry name" value="Urease_gamma"/>
    <property type="match status" value="1"/>
</dbReference>
<dbReference type="InterPro" id="IPR002026">
    <property type="entry name" value="Urease_gamma/gamma-beta_su"/>
</dbReference>
<dbReference type="EMBL" id="JBHUNA010000003">
    <property type="protein sequence ID" value="MFD2759852.1"/>
    <property type="molecule type" value="Genomic_DNA"/>
</dbReference>
<dbReference type="SUPFAM" id="SSF54111">
    <property type="entry name" value="Urease, gamma-subunit"/>
    <property type="match status" value="1"/>
</dbReference>
<evidence type="ECO:0000313" key="5">
    <source>
        <dbReference type="Proteomes" id="UP001597502"/>
    </source>
</evidence>
<dbReference type="PANTHER" id="PTHR33569:SF1">
    <property type="entry name" value="UREASE"/>
    <property type="match status" value="1"/>
</dbReference>
<dbReference type="GO" id="GO:0009039">
    <property type="term" value="F:urease activity"/>
    <property type="evidence" value="ECO:0007669"/>
    <property type="project" value="UniProtKB-EC"/>
</dbReference>
<protein>
    <recommendedName>
        <fullName evidence="3">Urease subunit gamma</fullName>
        <ecNumber evidence="3">3.5.1.5</ecNumber>
    </recommendedName>
</protein>
<comment type="similarity">
    <text evidence="3">Belongs to the urease gamma subunit family.</text>
</comment>
<keyword evidence="1 3" id="KW-0378">Hydrolase</keyword>
<evidence type="ECO:0000313" key="4">
    <source>
        <dbReference type="EMBL" id="MFD2759852.1"/>
    </source>
</evidence>
<comment type="subcellular location">
    <subcellularLocation>
        <location evidence="3">Cytoplasm</location>
    </subcellularLocation>
</comment>
<dbReference type="InterPro" id="IPR036463">
    <property type="entry name" value="Urease_gamma_sf"/>
</dbReference>
<keyword evidence="5" id="KW-1185">Reference proteome</keyword>
<organism evidence="4 5">
    <name type="scientific">Lentibacillus juripiscarius</name>
    <dbReference type="NCBI Taxonomy" id="257446"/>
    <lineage>
        <taxon>Bacteria</taxon>
        <taxon>Bacillati</taxon>
        <taxon>Bacillota</taxon>
        <taxon>Bacilli</taxon>
        <taxon>Bacillales</taxon>
        <taxon>Bacillaceae</taxon>
        <taxon>Lentibacillus</taxon>
    </lineage>
</organism>
<proteinExistence type="inferred from homology"/>
<gene>
    <name evidence="4" type="primary">ureA</name>
    <name evidence="4" type="ORF">ACFSUO_02460</name>
</gene>
<dbReference type="Gene3D" id="3.30.280.10">
    <property type="entry name" value="Urease, gamma-like subunit"/>
    <property type="match status" value="1"/>
</dbReference>
<name>A0ABW5V1H1_9BACI</name>